<comment type="caution">
    <text evidence="2">The sequence shown here is derived from an EMBL/GenBank/DDBJ whole genome shotgun (WGS) entry which is preliminary data.</text>
</comment>
<feature type="domain" description="D-alanyl-D-alanine carboxypeptidase-like core" evidence="1">
    <location>
        <begin position="111"/>
        <end position="238"/>
    </location>
</feature>
<dbReference type="OrthoDB" id="9792074at2"/>
<dbReference type="SUPFAM" id="SSF55166">
    <property type="entry name" value="Hedgehog/DD-peptidase"/>
    <property type="match status" value="1"/>
</dbReference>
<dbReference type="PANTHER" id="PTHR34385:SF1">
    <property type="entry name" value="PEPTIDOGLYCAN L-ALANYL-D-GLUTAMATE ENDOPEPTIDASE CWLK"/>
    <property type="match status" value="1"/>
</dbReference>
<evidence type="ECO:0000313" key="2">
    <source>
        <dbReference type="EMBL" id="KMT61093.1"/>
    </source>
</evidence>
<accession>A0A0J8GK24</accession>
<keyword evidence="2" id="KW-0378">Hydrolase</keyword>
<dbReference type="Proteomes" id="UP000052258">
    <property type="component" value="Unassembled WGS sequence"/>
</dbReference>
<dbReference type="InterPro" id="IPR009045">
    <property type="entry name" value="Zn_M74/Hedgehog-like"/>
</dbReference>
<dbReference type="InterPro" id="IPR052179">
    <property type="entry name" value="DD-CPase-like"/>
</dbReference>
<dbReference type="EMBL" id="AZHO01000004">
    <property type="protein sequence ID" value="KMT61093.1"/>
    <property type="molecule type" value="Genomic_DNA"/>
</dbReference>
<name>A0A0J8GK24_9LIST</name>
<dbReference type="AlphaFoldDB" id="A0A0J8GK24"/>
<dbReference type="CDD" id="cd14852">
    <property type="entry name" value="LD-carboxypeptidase"/>
    <property type="match status" value="1"/>
</dbReference>
<dbReference type="GO" id="GO:0006508">
    <property type="term" value="P:proteolysis"/>
    <property type="evidence" value="ECO:0007669"/>
    <property type="project" value="InterPro"/>
</dbReference>
<organism evidence="2 3">
    <name type="scientific">Listeria fleischmannii 1991</name>
    <dbReference type="NCBI Taxonomy" id="1430899"/>
    <lineage>
        <taxon>Bacteria</taxon>
        <taxon>Bacillati</taxon>
        <taxon>Bacillota</taxon>
        <taxon>Bacilli</taxon>
        <taxon>Bacillales</taxon>
        <taxon>Listeriaceae</taxon>
        <taxon>Listeria</taxon>
    </lineage>
</organism>
<dbReference type="RefSeq" id="WP_007476565.1">
    <property type="nucleotide sequence ID" value="NZ_KQ130610.1"/>
</dbReference>
<keyword evidence="3" id="KW-1185">Reference proteome</keyword>
<dbReference type="Pfam" id="PF02557">
    <property type="entry name" value="VanY"/>
    <property type="match status" value="1"/>
</dbReference>
<dbReference type="InterPro" id="IPR003709">
    <property type="entry name" value="VanY-like_core_dom"/>
</dbReference>
<proteinExistence type="predicted"/>
<keyword evidence="2" id="KW-0645">Protease</keyword>
<dbReference type="Gene3D" id="3.30.1380.10">
    <property type="match status" value="1"/>
</dbReference>
<sequence length="273" mass="30736">MNTLIGVALAVCLSVVQTIQDVDSPSQASTETKQVSQNTELEKLKENPLYPFIDKQNQTKVENGMTYIVNEDNLLILANKKYLMQKTYIPADLVVPNVAFSFGDTTIEKAHMREAAARGLEKMFQGAKSSGYELYAVSGYRSYKRQQEVFDAEVAAKGDAKAREAVAYPGTSEHQTGLAMDISSKSQDFNLTESFGTTKEGKWAKENAHKYGFILRYPAGKEAITEYQYESWHFRYVGEEAATIIYQNNWTLEEFFDHVKALDKKVQQAEAKS</sequence>
<reference evidence="2 3" key="1">
    <citation type="journal article" date="2015" name="Genome Biol. Evol.">
        <title>Comparative Genomics of Listeria Sensu Lato: Genus-Wide Differences in Evolutionary Dynamics and the Progressive Gain of Complex, Potentially Pathogenicity-Related Traits through Lateral Gene Transfer.</title>
        <authorList>
            <person name="Chiara M."/>
            <person name="Caruso M."/>
            <person name="D'Erchia A.M."/>
            <person name="Manzari C."/>
            <person name="Fraccalvieri R."/>
            <person name="Goffredo E."/>
            <person name="Latorre L."/>
            <person name="Miccolupo A."/>
            <person name="Padalino I."/>
            <person name="Santagada G."/>
            <person name="Chiocco D."/>
            <person name="Pesole G."/>
            <person name="Horner D.S."/>
            <person name="Parisi A."/>
        </authorList>
    </citation>
    <scope>NUCLEOTIDE SEQUENCE [LARGE SCALE GENOMIC DNA]</scope>
    <source>
        <strain evidence="2 3">1991</strain>
    </source>
</reference>
<dbReference type="PATRIC" id="fig|1430899.3.peg.161"/>
<keyword evidence="2" id="KW-0121">Carboxypeptidase</keyword>
<dbReference type="GO" id="GO:0004180">
    <property type="term" value="F:carboxypeptidase activity"/>
    <property type="evidence" value="ECO:0007669"/>
    <property type="project" value="UniProtKB-KW"/>
</dbReference>
<dbReference type="InterPro" id="IPR058193">
    <property type="entry name" value="VanY/YodJ_core_dom"/>
</dbReference>
<gene>
    <name evidence="2" type="ORF">X560_0160</name>
</gene>
<evidence type="ECO:0000313" key="3">
    <source>
        <dbReference type="Proteomes" id="UP000052258"/>
    </source>
</evidence>
<protein>
    <submittedName>
        <fullName evidence="2">D-alanyl-D-alanine carboxypeptidase</fullName>
    </submittedName>
</protein>
<dbReference type="PANTHER" id="PTHR34385">
    <property type="entry name" value="D-ALANYL-D-ALANINE CARBOXYPEPTIDASE"/>
    <property type="match status" value="1"/>
</dbReference>
<evidence type="ECO:0000259" key="1">
    <source>
        <dbReference type="Pfam" id="PF02557"/>
    </source>
</evidence>